<dbReference type="PANTHER" id="PTHR43685">
    <property type="entry name" value="GLYCOSYLTRANSFERASE"/>
    <property type="match status" value="1"/>
</dbReference>
<dbReference type="AlphaFoldDB" id="E7AAM0"/>
<dbReference type="CDD" id="cd06420">
    <property type="entry name" value="GT2_Chondriotin_Pol_N"/>
    <property type="match status" value="1"/>
</dbReference>
<feature type="domain" description="Glycosyltransferase 2-like" evidence="2">
    <location>
        <begin position="17"/>
        <end position="125"/>
    </location>
</feature>
<dbReference type="InterPro" id="IPR050834">
    <property type="entry name" value="Glycosyltransf_2"/>
</dbReference>
<accession>E7AAM0</accession>
<name>E7AAM0_HELFC</name>
<reference evidence="4 5" key="1">
    <citation type="journal article" date="2011" name="Genome Biol. Evol.">
        <title>Comparative whole genome sequence analysis of the carcinogenic bacterial model pathogen Helicobacter felis.</title>
        <authorList>
            <person name="Arnold I.C."/>
            <person name="Zigova Z."/>
            <person name="Holden M."/>
            <person name="Lawley T.D."/>
            <person name="Rad R."/>
            <person name="Dougan G."/>
            <person name="Falkow S."/>
            <person name="Bentley S.D."/>
            <person name="Muller A."/>
        </authorList>
    </citation>
    <scope>NUCLEOTIDE SEQUENCE [LARGE SCALE GENOMIC DNA]</scope>
    <source>
        <strain evidence="5">ATCC 49179 / CCUG 28539 / NCTC 12436 / CS1</strain>
    </source>
</reference>
<dbReference type="RefSeq" id="WP_013469903.1">
    <property type="nucleotide sequence ID" value="NC_014810.2"/>
</dbReference>
<evidence type="ECO:0000313" key="4">
    <source>
        <dbReference type="EMBL" id="CBY83540.1"/>
    </source>
</evidence>
<proteinExistence type="predicted"/>
<keyword evidence="1" id="KW-0808">Transferase</keyword>
<feature type="domain" description="Galactosyltransferase C-terminal" evidence="3">
    <location>
        <begin position="195"/>
        <end position="251"/>
    </location>
</feature>
<dbReference type="InterPro" id="IPR027791">
    <property type="entry name" value="Galactosyl_T_C"/>
</dbReference>
<dbReference type="Proteomes" id="UP000007934">
    <property type="component" value="Chromosome"/>
</dbReference>
<evidence type="ECO:0000256" key="1">
    <source>
        <dbReference type="ARBA" id="ARBA00022679"/>
    </source>
</evidence>
<dbReference type="KEGG" id="hfe:HFELIS_14560"/>
<sequence length="282" mass="32641">MDTPLVFKKTYFSSVALVITTYNQEARLSMVLDSVLHLTCLPNEVLIADDGSTESTRSLVQNYQPLFQEKSLPLKHIWQEDLGFRAAKSRNNAIKEAHSEYIIIVDTDMILSPMFIYDHLYFARPKLLLQGTRITLNAQESAFLLENMNFRLAYNKRSWKNFRSLLFARLVACRTYQRKLLDKAKIWRDGIKWVRSANMSFSKADFDAIEGFHEGFIGWGGEDSEFVTRFLFNGGEAKKLRFSALAYHIHHQENSRHNAHANHILHTKTLLGKKISWKDPPV</sequence>
<dbReference type="OrthoDB" id="9815923at2"/>
<evidence type="ECO:0000313" key="5">
    <source>
        <dbReference type="Proteomes" id="UP000007934"/>
    </source>
</evidence>
<keyword evidence="5" id="KW-1185">Reference proteome</keyword>
<dbReference type="GO" id="GO:0016740">
    <property type="term" value="F:transferase activity"/>
    <property type="evidence" value="ECO:0007669"/>
    <property type="project" value="UniProtKB-KW"/>
</dbReference>
<organism evidence="4 5">
    <name type="scientific">Helicobacter felis (strain ATCC 49179 / CCUG 28539 / NCTC 12436 / CS1)</name>
    <dbReference type="NCBI Taxonomy" id="936155"/>
    <lineage>
        <taxon>Bacteria</taxon>
        <taxon>Pseudomonadati</taxon>
        <taxon>Campylobacterota</taxon>
        <taxon>Epsilonproteobacteria</taxon>
        <taxon>Campylobacterales</taxon>
        <taxon>Helicobacteraceae</taxon>
        <taxon>Helicobacter</taxon>
    </lineage>
</organism>
<dbReference type="SUPFAM" id="SSF53448">
    <property type="entry name" value="Nucleotide-diphospho-sugar transferases"/>
    <property type="match status" value="1"/>
</dbReference>
<dbReference type="InterPro" id="IPR001173">
    <property type="entry name" value="Glyco_trans_2-like"/>
</dbReference>
<gene>
    <name evidence="4" type="ordered locus">Hfelis_14560</name>
</gene>
<dbReference type="InterPro" id="IPR029044">
    <property type="entry name" value="Nucleotide-diphossugar_trans"/>
</dbReference>
<dbReference type="Pfam" id="PF00535">
    <property type="entry name" value="Glycos_transf_2"/>
    <property type="match status" value="1"/>
</dbReference>
<protein>
    <submittedName>
        <fullName evidence="4">Lipooligosaccharide glycosyltransferase</fullName>
    </submittedName>
</protein>
<dbReference type="HOGENOM" id="CLU_025996_24_0_7"/>
<dbReference type="STRING" id="936155.HFELIS_14560"/>
<evidence type="ECO:0000259" key="2">
    <source>
        <dbReference type="Pfam" id="PF00535"/>
    </source>
</evidence>
<dbReference type="GeneID" id="36134325"/>
<evidence type="ECO:0000259" key="3">
    <source>
        <dbReference type="Pfam" id="PF02709"/>
    </source>
</evidence>
<dbReference type="eggNOG" id="COG1215">
    <property type="taxonomic scope" value="Bacteria"/>
</dbReference>
<dbReference type="Gene3D" id="3.90.550.10">
    <property type="entry name" value="Spore Coat Polysaccharide Biosynthesis Protein SpsA, Chain A"/>
    <property type="match status" value="1"/>
</dbReference>
<dbReference type="EMBL" id="FQ670179">
    <property type="protein sequence ID" value="CBY83540.1"/>
    <property type="molecule type" value="Genomic_DNA"/>
</dbReference>
<dbReference type="PANTHER" id="PTHR43685:SF2">
    <property type="entry name" value="GLYCOSYLTRANSFERASE 2-LIKE DOMAIN-CONTAINING PROTEIN"/>
    <property type="match status" value="1"/>
</dbReference>
<dbReference type="Pfam" id="PF02709">
    <property type="entry name" value="Glyco_transf_7C"/>
    <property type="match status" value="1"/>
</dbReference>